<dbReference type="Proteomes" id="UP000256964">
    <property type="component" value="Unassembled WGS sequence"/>
</dbReference>
<reference evidence="3 4" key="1">
    <citation type="journal article" date="2018" name="Biotechnol. Biofuels">
        <title>Integrative visual omics of the white-rot fungus Polyporus brumalis exposes the biotechnological potential of its oxidative enzymes for delignifying raw plant biomass.</title>
        <authorList>
            <person name="Miyauchi S."/>
            <person name="Rancon A."/>
            <person name="Drula E."/>
            <person name="Hage H."/>
            <person name="Chaduli D."/>
            <person name="Favel A."/>
            <person name="Grisel S."/>
            <person name="Henrissat B."/>
            <person name="Herpoel-Gimbert I."/>
            <person name="Ruiz-Duenas F.J."/>
            <person name="Chevret D."/>
            <person name="Hainaut M."/>
            <person name="Lin J."/>
            <person name="Wang M."/>
            <person name="Pangilinan J."/>
            <person name="Lipzen A."/>
            <person name="Lesage-Meessen L."/>
            <person name="Navarro D."/>
            <person name="Riley R."/>
            <person name="Grigoriev I.V."/>
            <person name="Zhou S."/>
            <person name="Raouche S."/>
            <person name="Rosso M.N."/>
        </authorList>
    </citation>
    <scope>NUCLEOTIDE SEQUENCE [LARGE SCALE GENOMIC DNA]</scope>
    <source>
        <strain evidence="3 4">BRFM 1820</strain>
    </source>
</reference>
<evidence type="ECO:0000256" key="1">
    <source>
        <dbReference type="SAM" id="MobiDB-lite"/>
    </source>
</evidence>
<name>A0A371D6N8_9APHY</name>
<accession>A0A371D6N8</accession>
<evidence type="ECO:0000313" key="3">
    <source>
        <dbReference type="EMBL" id="RDX48189.1"/>
    </source>
</evidence>
<evidence type="ECO:0000259" key="2">
    <source>
        <dbReference type="Pfam" id="PF20149"/>
    </source>
</evidence>
<feature type="region of interest" description="Disordered" evidence="1">
    <location>
        <begin position="1"/>
        <end position="22"/>
    </location>
</feature>
<proteinExistence type="predicted"/>
<keyword evidence="4" id="KW-1185">Reference proteome</keyword>
<dbReference type="OrthoDB" id="3268553at2759"/>
<gene>
    <name evidence="3" type="ORF">OH76DRAFT_1384037</name>
</gene>
<protein>
    <recommendedName>
        <fullName evidence="2">DUF6532 domain-containing protein</fullName>
    </recommendedName>
</protein>
<dbReference type="AlphaFoldDB" id="A0A371D6N8"/>
<dbReference type="InterPro" id="IPR045341">
    <property type="entry name" value="DUF6532"/>
</dbReference>
<organism evidence="3 4">
    <name type="scientific">Lentinus brumalis</name>
    <dbReference type="NCBI Taxonomy" id="2498619"/>
    <lineage>
        <taxon>Eukaryota</taxon>
        <taxon>Fungi</taxon>
        <taxon>Dikarya</taxon>
        <taxon>Basidiomycota</taxon>
        <taxon>Agaricomycotina</taxon>
        <taxon>Agaricomycetes</taxon>
        <taxon>Polyporales</taxon>
        <taxon>Polyporaceae</taxon>
        <taxon>Lentinus</taxon>
    </lineage>
</organism>
<evidence type="ECO:0000313" key="4">
    <source>
        <dbReference type="Proteomes" id="UP000256964"/>
    </source>
</evidence>
<dbReference type="EMBL" id="KZ857413">
    <property type="protein sequence ID" value="RDX48189.1"/>
    <property type="molecule type" value="Genomic_DNA"/>
</dbReference>
<sequence>MSMKTPARAAVKSATPHKSTCRSRAYPSKFSLSGVRSSNIRGTYFLQVIGDNHDEHAGLYEAEIIQVVVNRVWYKDAKDDGILLGDTYTPFPMRGLALVLTAIQCAIEEWSFGQYSPVAFTEQTYKSAYKAHCDGLQTYEQDSKELKIVSEICASIAQEGRLNAKAPRVQQAPQMMLPETAISNAIATYVARRNQKSGLGAASGAA</sequence>
<feature type="domain" description="DUF6532" evidence="2">
    <location>
        <begin position="50"/>
        <end position="138"/>
    </location>
</feature>
<dbReference type="Pfam" id="PF20149">
    <property type="entry name" value="DUF6532"/>
    <property type="match status" value="1"/>
</dbReference>
<dbReference type="STRING" id="139420.A0A371D6N8"/>